<keyword evidence="1" id="KW-1133">Transmembrane helix</keyword>
<evidence type="ECO:0000256" key="1">
    <source>
        <dbReference type="SAM" id="Phobius"/>
    </source>
</evidence>
<organism evidence="2">
    <name type="scientific">bioreactor metagenome</name>
    <dbReference type="NCBI Taxonomy" id="1076179"/>
    <lineage>
        <taxon>unclassified sequences</taxon>
        <taxon>metagenomes</taxon>
        <taxon>ecological metagenomes</taxon>
    </lineage>
</organism>
<dbReference type="AlphaFoldDB" id="A0A645ENC6"/>
<dbReference type="EMBL" id="VSSQ01048895">
    <property type="protein sequence ID" value="MPN02946.1"/>
    <property type="molecule type" value="Genomic_DNA"/>
</dbReference>
<keyword evidence="1" id="KW-0472">Membrane</keyword>
<gene>
    <name evidence="2" type="ORF">SDC9_150167</name>
</gene>
<protein>
    <submittedName>
        <fullName evidence="2">Uncharacterized protein</fullName>
    </submittedName>
</protein>
<accession>A0A645ENC6</accession>
<proteinExistence type="predicted"/>
<reference evidence="2" key="1">
    <citation type="submission" date="2019-08" db="EMBL/GenBank/DDBJ databases">
        <authorList>
            <person name="Kucharzyk K."/>
            <person name="Murdoch R.W."/>
            <person name="Higgins S."/>
            <person name="Loffler F."/>
        </authorList>
    </citation>
    <scope>NUCLEOTIDE SEQUENCE</scope>
</reference>
<evidence type="ECO:0000313" key="2">
    <source>
        <dbReference type="EMBL" id="MPN02946.1"/>
    </source>
</evidence>
<feature type="transmembrane region" description="Helical" evidence="1">
    <location>
        <begin position="20"/>
        <end position="37"/>
    </location>
</feature>
<name>A0A645ENC6_9ZZZZ</name>
<sequence>MKKPLHLQMIQARRKGGPFLYIYLPLTCIFPVVAKLIDETAEIWYKGVNS</sequence>
<keyword evidence="1" id="KW-0812">Transmembrane</keyword>
<comment type="caution">
    <text evidence="2">The sequence shown here is derived from an EMBL/GenBank/DDBJ whole genome shotgun (WGS) entry which is preliminary data.</text>
</comment>